<reference evidence="1 2" key="1">
    <citation type="journal article" date="2022" name="bioRxiv">
        <title>Genomics of Preaxostyla Flagellates Illuminates Evolutionary Transitions and the Path Towards Mitochondrial Loss.</title>
        <authorList>
            <person name="Novak L.V.F."/>
            <person name="Treitli S.C."/>
            <person name="Pyrih J."/>
            <person name="Halakuc P."/>
            <person name="Pipaliya S.V."/>
            <person name="Vacek V."/>
            <person name="Brzon O."/>
            <person name="Soukal P."/>
            <person name="Eme L."/>
            <person name="Dacks J.B."/>
            <person name="Karnkowska A."/>
            <person name="Elias M."/>
            <person name="Hampl V."/>
        </authorList>
    </citation>
    <scope>NUCLEOTIDE SEQUENCE [LARGE SCALE GENOMIC DNA]</scope>
    <source>
        <strain evidence="1">NAU3</strain>
        <tissue evidence="1">Gut</tissue>
    </source>
</reference>
<name>A0ABQ9Y3J2_9EUKA</name>
<organism evidence="1 2">
    <name type="scientific">Blattamonas nauphoetae</name>
    <dbReference type="NCBI Taxonomy" id="2049346"/>
    <lineage>
        <taxon>Eukaryota</taxon>
        <taxon>Metamonada</taxon>
        <taxon>Preaxostyla</taxon>
        <taxon>Oxymonadida</taxon>
        <taxon>Blattamonas</taxon>
    </lineage>
</organism>
<gene>
    <name evidence="1" type="ORF">BLNAU_6597</name>
</gene>
<evidence type="ECO:0000313" key="1">
    <source>
        <dbReference type="EMBL" id="KAK2958327.1"/>
    </source>
</evidence>
<dbReference type="Proteomes" id="UP001281761">
    <property type="component" value="Unassembled WGS sequence"/>
</dbReference>
<keyword evidence="2" id="KW-1185">Reference proteome</keyword>
<comment type="caution">
    <text evidence="1">The sequence shown here is derived from an EMBL/GenBank/DDBJ whole genome shotgun (WGS) entry which is preliminary data.</text>
</comment>
<dbReference type="EMBL" id="JARBJD010000038">
    <property type="protein sequence ID" value="KAK2958327.1"/>
    <property type="molecule type" value="Genomic_DNA"/>
</dbReference>
<sequence>MELTGEPPNENGNLKTVLIASSKSDDERNSDERRKQDFGNCMFSLTNSTLSLKSIHFSLIDTSEEGRQQTNEARTTKLAIVSSSMLTISESKIELSSWTSPILISPSTLEESGTSSSVVVQNSWMWSDVGEMRGLVETSAFADLGASVSVSIVGCSFDSTRIMEIDGIGLSLTLTPRKMNEENGRISSSLITTPSTFESEDVGMCCVADKFTFVGIDDSRREQRRLRFVLEFFLLLPPPLPQRRPPTRHSHSS</sequence>
<accession>A0ABQ9Y3J2</accession>
<proteinExistence type="predicted"/>
<protein>
    <submittedName>
        <fullName evidence="1">Uncharacterized protein</fullName>
    </submittedName>
</protein>
<evidence type="ECO:0000313" key="2">
    <source>
        <dbReference type="Proteomes" id="UP001281761"/>
    </source>
</evidence>